<evidence type="ECO:0000256" key="2">
    <source>
        <dbReference type="ARBA" id="ARBA00010690"/>
    </source>
</evidence>
<dbReference type="InterPro" id="IPR006135">
    <property type="entry name" value="T3SS_substrate_exporter"/>
</dbReference>
<protein>
    <recommendedName>
        <fullName evidence="3 13">Flagellar biosynthetic protein FlhB</fullName>
    </recommendedName>
</protein>
<evidence type="ECO:0000256" key="10">
    <source>
        <dbReference type="ARBA" id="ARBA00023136"/>
    </source>
</evidence>
<comment type="function">
    <text evidence="12 13">Required for formation of the rod structure in the basal body of the flagellar apparatus. Together with FliI and FliH, may constitute the export apparatus of flagellin.</text>
</comment>
<comment type="subcellular location">
    <subcellularLocation>
        <location evidence="1">Cell membrane</location>
        <topology evidence="1">Multi-pass membrane protein</topology>
    </subcellularLocation>
</comment>
<evidence type="ECO:0000256" key="9">
    <source>
        <dbReference type="ARBA" id="ARBA00022989"/>
    </source>
</evidence>
<keyword evidence="15" id="KW-0282">Flagellum</keyword>
<dbReference type="STRING" id="745411.B3C1_09083"/>
<keyword evidence="8 13" id="KW-0653">Protein transport</keyword>
<keyword evidence="9 13" id="KW-1133">Transmembrane helix</keyword>
<evidence type="ECO:0000256" key="7">
    <source>
        <dbReference type="ARBA" id="ARBA00022795"/>
    </source>
</evidence>
<dbReference type="InterPro" id="IPR006136">
    <property type="entry name" value="FlhB"/>
</dbReference>
<dbReference type="InterPro" id="IPR029025">
    <property type="entry name" value="T3SS_substrate_exporter_C"/>
</dbReference>
<dbReference type="GO" id="GO:0005886">
    <property type="term" value="C:plasma membrane"/>
    <property type="evidence" value="ECO:0007669"/>
    <property type="project" value="UniProtKB-SubCell"/>
</dbReference>
<organism evidence="15 16">
    <name type="scientific">Gallaecimonas xiamenensis 3-C-1</name>
    <dbReference type="NCBI Taxonomy" id="745411"/>
    <lineage>
        <taxon>Bacteria</taxon>
        <taxon>Pseudomonadati</taxon>
        <taxon>Pseudomonadota</taxon>
        <taxon>Gammaproteobacteria</taxon>
        <taxon>Enterobacterales</taxon>
        <taxon>Gallaecimonadaceae</taxon>
        <taxon>Gallaecimonas</taxon>
    </lineage>
</organism>
<dbReference type="EMBL" id="AMRI01000011">
    <property type="protein sequence ID" value="EKE73960.1"/>
    <property type="molecule type" value="Genomic_DNA"/>
</dbReference>
<keyword evidence="10 13" id="KW-0472">Membrane</keyword>
<keyword evidence="6 13" id="KW-0812">Transmembrane</keyword>
<evidence type="ECO:0000256" key="4">
    <source>
        <dbReference type="ARBA" id="ARBA00022448"/>
    </source>
</evidence>
<dbReference type="Pfam" id="PF01312">
    <property type="entry name" value="Bac_export_2"/>
    <property type="match status" value="1"/>
</dbReference>
<dbReference type="GO" id="GO:0044780">
    <property type="term" value="P:bacterial-type flagellum assembly"/>
    <property type="evidence" value="ECO:0007669"/>
    <property type="project" value="InterPro"/>
</dbReference>
<feature type="transmembrane region" description="Helical" evidence="13">
    <location>
        <begin position="150"/>
        <end position="169"/>
    </location>
</feature>
<sequence length="375" mass="41644">MSDNSAQDKTEKPSAQRLDKARKEGQIARSRELQSAALVLLGGVLILSMSESFGGFATAIMHLQLELDHADSNEPGQMLRHLGDAATLALNAFLPLLVILWLVSFISGMIPGGWLLALKGASPQFKRLNPLSGIKRIFSSQSLVELLKSILKVSMLLSVMAWVLWSHWLELLEMNRQPLGVGLATGLRLVALAVIWLGLVLLFIAVLDVPFQRWSMLKKLRMTKQEVKDEHKNSEGSPEIKSRIRQLQMQVSRQRIDRRVPEADVIVTNPTHYAVAIKYDASAAEAPYVIAKGTDALALRIREVAAQHNKTVLELPELTRAIYHSTRVDQEVPAGLYNAVAHVLMYVIQLNAFKAKGGRRPAPLPQFKIPASLRR</sequence>
<name>K2K9H0_9GAMM</name>
<dbReference type="GO" id="GO:0009306">
    <property type="term" value="P:protein secretion"/>
    <property type="evidence" value="ECO:0007669"/>
    <property type="project" value="InterPro"/>
</dbReference>
<accession>K2K9H0</accession>
<keyword evidence="5 13" id="KW-1003">Cell membrane</keyword>
<evidence type="ECO:0000256" key="8">
    <source>
        <dbReference type="ARBA" id="ARBA00022927"/>
    </source>
</evidence>
<dbReference type="RefSeq" id="WP_008484364.1">
    <property type="nucleotide sequence ID" value="NZ_AMRI01000011.1"/>
</dbReference>
<evidence type="ECO:0000256" key="13">
    <source>
        <dbReference type="RuleBase" id="RU364091"/>
    </source>
</evidence>
<dbReference type="AlphaFoldDB" id="K2K9H0"/>
<dbReference type="PATRIC" id="fig|745411.4.peg.1778"/>
<evidence type="ECO:0000313" key="16">
    <source>
        <dbReference type="Proteomes" id="UP000006755"/>
    </source>
</evidence>
<dbReference type="PRINTS" id="PR00950">
    <property type="entry name" value="TYPE3IMSPROT"/>
</dbReference>
<gene>
    <name evidence="13" type="primary">flhB</name>
    <name evidence="15" type="ORF">B3C1_09083</name>
</gene>
<evidence type="ECO:0000256" key="5">
    <source>
        <dbReference type="ARBA" id="ARBA00022475"/>
    </source>
</evidence>
<keyword evidence="15" id="KW-0966">Cell projection</keyword>
<reference evidence="15 16" key="1">
    <citation type="journal article" date="2012" name="J. Bacteriol.">
        <title>Genome Sequence of Gallaecimonas xiamenensis Type Strain 3-C-1.</title>
        <authorList>
            <person name="Lai Q."/>
            <person name="Wang L."/>
            <person name="Wang W."/>
            <person name="Shao Z."/>
        </authorList>
    </citation>
    <scope>NUCLEOTIDE SEQUENCE [LARGE SCALE GENOMIC DNA]</scope>
    <source>
        <strain evidence="15 16">3-C-1</strain>
    </source>
</reference>
<keyword evidence="16" id="KW-1185">Reference proteome</keyword>
<evidence type="ECO:0000313" key="15">
    <source>
        <dbReference type="EMBL" id="EKE73960.1"/>
    </source>
</evidence>
<comment type="similarity">
    <text evidence="2 13">Belongs to the type III secretion exporter family.</text>
</comment>
<comment type="caution">
    <text evidence="15">The sequence shown here is derived from an EMBL/GenBank/DDBJ whole genome shotgun (WGS) entry which is preliminary data.</text>
</comment>
<dbReference type="Gene3D" id="6.10.250.2080">
    <property type="match status" value="1"/>
</dbReference>
<dbReference type="PANTHER" id="PTHR30531">
    <property type="entry name" value="FLAGELLAR BIOSYNTHETIC PROTEIN FLHB"/>
    <property type="match status" value="1"/>
</dbReference>
<feature type="transmembrane region" description="Helical" evidence="13">
    <location>
        <begin position="38"/>
        <end position="65"/>
    </location>
</feature>
<dbReference type="NCBIfam" id="TIGR00328">
    <property type="entry name" value="flhB"/>
    <property type="match status" value="1"/>
</dbReference>
<evidence type="ECO:0000256" key="1">
    <source>
        <dbReference type="ARBA" id="ARBA00004651"/>
    </source>
</evidence>
<keyword evidence="7 13" id="KW-1005">Bacterial flagellum biogenesis</keyword>
<dbReference type="eggNOG" id="COG1377">
    <property type="taxonomic scope" value="Bacteria"/>
</dbReference>
<evidence type="ECO:0000256" key="12">
    <source>
        <dbReference type="ARBA" id="ARBA00025078"/>
    </source>
</evidence>
<proteinExistence type="inferred from homology"/>
<evidence type="ECO:0000256" key="6">
    <source>
        <dbReference type="ARBA" id="ARBA00022692"/>
    </source>
</evidence>
<dbReference type="SUPFAM" id="SSF160544">
    <property type="entry name" value="EscU C-terminal domain-like"/>
    <property type="match status" value="1"/>
</dbReference>
<dbReference type="Proteomes" id="UP000006755">
    <property type="component" value="Unassembled WGS sequence"/>
</dbReference>
<evidence type="ECO:0000256" key="3">
    <source>
        <dbReference type="ARBA" id="ARBA00021622"/>
    </source>
</evidence>
<keyword evidence="15" id="KW-0969">Cilium</keyword>
<dbReference type="PANTHER" id="PTHR30531:SF12">
    <property type="entry name" value="FLAGELLAR BIOSYNTHETIC PROTEIN FLHB"/>
    <property type="match status" value="1"/>
</dbReference>
<keyword evidence="11 13" id="KW-1006">Bacterial flagellum protein export</keyword>
<keyword evidence="4 13" id="KW-0813">Transport</keyword>
<dbReference type="OrthoDB" id="9807950at2"/>
<evidence type="ECO:0000256" key="11">
    <source>
        <dbReference type="ARBA" id="ARBA00023225"/>
    </source>
</evidence>
<feature type="transmembrane region" description="Helical" evidence="13">
    <location>
        <begin position="189"/>
        <end position="211"/>
    </location>
</feature>
<dbReference type="Gene3D" id="3.40.1690.10">
    <property type="entry name" value="secretion proteins EscU"/>
    <property type="match status" value="1"/>
</dbReference>
<feature type="transmembrane region" description="Helical" evidence="13">
    <location>
        <begin position="85"/>
        <end position="118"/>
    </location>
</feature>
<evidence type="ECO:0000256" key="14">
    <source>
        <dbReference type="SAM" id="MobiDB-lite"/>
    </source>
</evidence>
<feature type="region of interest" description="Disordered" evidence="14">
    <location>
        <begin position="1"/>
        <end position="23"/>
    </location>
</feature>